<dbReference type="InterPro" id="IPR011009">
    <property type="entry name" value="Kinase-like_dom_sf"/>
</dbReference>
<dbReference type="SUPFAM" id="SSF56112">
    <property type="entry name" value="Protein kinase-like (PK-like)"/>
    <property type="match status" value="1"/>
</dbReference>
<dbReference type="GO" id="GO:0005524">
    <property type="term" value="F:ATP binding"/>
    <property type="evidence" value="ECO:0007669"/>
    <property type="project" value="InterPro"/>
</dbReference>
<accession>A0A4S4K8D6</accession>
<dbReference type="Proteomes" id="UP000309038">
    <property type="component" value="Unassembled WGS sequence"/>
</dbReference>
<comment type="caution">
    <text evidence="5">The sequence shown here is derived from an EMBL/GenBank/DDBJ whole genome shotgun (WGS) entry which is preliminary data.</text>
</comment>
<gene>
    <name evidence="5" type="ORF">EW026_g7329</name>
</gene>
<feature type="domain" description="Alpha-type protein kinase" evidence="4">
    <location>
        <begin position="419"/>
        <end position="527"/>
    </location>
</feature>
<dbReference type="GO" id="GO:0004674">
    <property type="term" value="F:protein serine/threonine kinase activity"/>
    <property type="evidence" value="ECO:0007669"/>
    <property type="project" value="UniProtKB-KW"/>
</dbReference>
<dbReference type="AlphaFoldDB" id="A0A4S4K8D6"/>
<evidence type="ECO:0000256" key="1">
    <source>
        <dbReference type="ARBA" id="ARBA00022527"/>
    </source>
</evidence>
<protein>
    <recommendedName>
        <fullName evidence="4">Alpha-type protein kinase domain-containing protein</fullName>
    </recommendedName>
</protein>
<name>A0A4S4K8D6_9APHY</name>
<keyword evidence="1" id="KW-0723">Serine/threonine-protein kinase</keyword>
<keyword evidence="6" id="KW-1185">Reference proteome</keyword>
<evidence type="ECO:0000313" key="6">
    <source>
        <dbReference type="Proteomes" id="UP000309038"/>
    </source>
</evidence>
<dbReference type="InterPro" id="IPR004166">
    <property type="entry name" value="a-kinase_dom"/>
</dbReference>
<keyword evidence="2" id="KW-0808">Transferase</keyword>
<evidence type="ECO:0000256" key="3">
    <source>
        <dbReference type="ARBA" id="ARBA00022777"/>
    </source>
</evidence>
<dbReference type="Pfam" id="PF02816">
    <property type="entry name" value="Alpha_kinase"/>
    <property type="match status" value="1"/>
</dbReference>
<proteinExistence type="predicted"/>
<evidence type="ECO:0000259" key="4">
    <source>
        <dbReference type="Pfam" id="PF02816"/>
    </source>
</evidence>
<reference evidence="5 6" key="1">
    <citation type="submission" date="2019-02" db="EMBL/GenBank/DDBJ databases">
        <title>Genome sequencing of the rare red list fungi Phlebia centrifuga.</title>
        <authorList>
            <person name="Buettner E."/>
            <person name="Kellner H."/>
        </authorList>
    </citation>
    <scope>NUCLEOTIDE SEQUENCE [LARGE SCALE GENOMIC DNA]</scope>
    <source>
        <strain evidence="5 6">DSM 108282</strain>
    </source>
</reference>
<evidence type="ECO:0000256" key="2">
    <source>
        <dbReference type="ARBA" id="ARBA00022679"/>
    </source>
</evidence>
<dbReference type="EMBL" id="SGPJ01000510">
    <property type="protein sequence ID" value="THG94063.1"/>
    <property type="molecule type" value="Genomic_DNA"/>
</dbReference>
<sequence>MAHLLPVKLKLQNIGEICDGIGDIDAHIGATELRQLCFDRLYPLWQEWSQGTPLDINDTQLYASKNGFVALTPPPAHVPDRNCLYQYCLKSGTGKHAVERFHKGTHLELQLRVPNHIYDAALDQDDAEDRDVAMHHTGSLSHGVQVSAATHTGIAHGRVVTDKGNMSTTDHDLATVLRPPIPDNRNVITAAAFDTCMALELAQNSSKLEYKPLSGKRPSSIQTVHICHCQVCTTVQTKRQRTETIVDARGAHLRLSRYRFDLGIAHAAQNAPKLQDFKSAVSKEHFAHCEFIPIQRLELSELLGGKLPSLDHMPRLTGSLTVDFKNRLGKPGSFKTAHIGRITLHEDQAFPGFESLRNTFSGKDICVKQMFEREGRTGNIFRLSDAQELTAVWPEFECLQWGTVIHDASLNTARRIFEKQSKPPHFPLMPTRMVRGMLAICLGETRKRAVLIEELIDPTHEGEFRKFVHNSEQTPLVSLRRGKESELGEQLCFLQHIQWIMSGENCFISDYQGGSTLLTDPQIITNPKLLRNGSVGVFANGNTQLVLRDLMSALLFAMLRVPLALTCLQAV</sequence>
<evidence type="ECO:0000313" key="5">
    <source>
        <dbReference type="EMBL" id="THG94063.1"/>
    </source>
</evidence>
<organism evidence="5 6">
    <name type="scientific">Hermanssonia centrifuga</name>
    <dbReference type="NCBI Taxonomy" id="98765"/>
    <lineage>
        <taxon>Eukaryota</taxon>
        <taxon>Fungi</taxon>
        <taxon>Dikarya</taxon>
        <taxon>Basidiomycota</taxon>
        <taxon>Agaricomycotina</taxon>
        <taxon>Agaricomycetes</taxon>
        <taxon>Polyporales</taxon>
        <taxon>Meruliaceae</taxon>
        <taxon>Hermanssonia</taxon>
    </lineage>
</organism>
<dbReference type="Gene3D" id="3.20.200.10">
    <property type="entry name" value="MHCK/EF2 kinase"/>
    <property type="match status" value="1"/>
</dbReference>
<keyword evidence="3" id="KW-0418">Kinase</keyword>